<protein>
    <submittedName>
        <fullName evidence="2">Methylamine utilization protein</fullName>
    </submittedName>
</protein>
<reference evidence="2 3" key="1">
    <citation type="submission" date="2022-10" db="EMBL/GenBank/DDBJ databases">
        <title>Marinomonas transparenta sp. nov. and Marinomonas sargassi sp. nov., isolated from marine alga (Sargassum natans (L.) Gaillon).</title>
        <authorList>
            <person name="Wang Y."/>
        </authorList>
    </citation>
    <scope>NUCLEOTIDE SEQUENCE [LARGE SCALE GENOMIC DNA]</scope>
    <source>
        <strain evidence="2 3">C2222</strain>
    </source>
</reference>
<dbReference type="EMBL" id="JAOVZB010000002">
    <property type="protein sequence ID" value="MCV2402142.1"/>
    <property type="molecule type" value="Genomic_DNA"/>
</dbReference>
<keyword evidence="1" id="KW-0732">Signal</keyword>
<feature type="signal peptide" evidence="1">
    <location>
        <begin position="1"/>
        <end position="18"/>
    </location>
</feature>
<feature type="chain" id="PRO_5047293984" evidence="1">
    <location>
        <begin position="19"/>
        <end position="191"/>
    </location>
</feature>
<dbReference type="InterPro" id="IPR008972">
    <property type="entry name" value="Cupredoxin"/>
</dbReference>
<accession>A0ABT2YQH1</accession>
<proteinExistence type="predicted"/>
<evidence type="ECO:0000256" key="1">
    <source>
        <dbReference type="SAM" id="SignalP"/>
    </source>
</evidence>
<evidence type="ECO:0000313" key="2">
    <source>
        <dbReference type="EMBL" id="MCV2402142.1"/>
    </source>
</evidence>
<dbReference type="Proteomes" id="UP001209713">
    <property type="component" value="Unassembled WGS sequence"/>
</dbReference>
<name>A0ABT2YQH1_9GAMM</name>
<sequence>MRYLFSVVCFFLSFSVLAEVTLTIVDQDGLPVSDAVIMVPGEYVETPADIAVMEQIKSDFLPRVLIVQKGQYATFPNLDNYRHHVYSFSIPKAFELKLFKGTEVEPVLFDNSGVVVLGCNIHDSMIGYVLVADNAYTVKTNQKGMVTIPATIDDNILLWSERLIEGVNFQKEIKITNSSEQTIQLELYPSI</sequence>
<dbReference type="Gene3D" id="2.60.40.420">
    <property type="entry name" value="Cupredoxins - blue copper proteins"/>
    <property type="match status" value="1"/>
</dbReference>
<comment type="caution">
    <text evidence="2">The sequence shown here is derived from an EMBL/GenBank/DDBJ whole genome shotgun (WGS) entry which is preliminary data.</text>
</comment>
<dbReference type="RefSeq" id="WP_263529526.1">
    <property type="nucleotide sequence ID" value="NZ_JAOVZB010000002.1"/>
</dbReference>
<evidence type="ECO:0000313" key="3">
    <source>
        <dbReference type="Proteomes" id="UP001209713"/>
    </source>
</evidence>
<gene>
    <name evidence="2" type="ORF">OFY17_04490</name>
</gene>
<organism evidence="2 3">
    <name type="scientific">Marinomonas sargassi</name>
    <dbReference type="NCBI Taxonomy" id="2984494"/>
    <lineage>
        <taxon>Bacteria</taxon>
        <taxon>Pseudomonadati</taxon>
        <taxon>Pseudomonadota</taxon>
        <taxon>Gammaproteobacteria</taxon>
        <taxon>Oceanospirillales</taxon>
        <taxon>Oceanospirillaceae</taxon>
        <taxon>Marinomonas</taxon>
    </lineage>
</organism>
<dbReference type="SUPFAM" id="SSF49503">
    <property type="entry name" value="Cupredoxins"/>
    <property type="match status" value="1"/>
</dbReference>
<keyword evidence="3" id="KW-1185">Reference proteome</keyword>